<protein>
    <recommendedName>
        <fullName evidence="4">DUF834 domain-containing protein</fullName>
    </recommendedName>
</protein>
<feature type="region of interest" description="Disordered" evidence="1">
    <location>
        <begin position="72"/>
        <end position="95"/>
    </location>
</feature>
<keyword evidence="3" id="KW-1185">Reference proteome</keyword>
<dbReference type="AlphaFoldDB" id="A0A0E0K8A0"/>
<feature type="region of interest" description="Disordered" evidence="1">
    <location>
        <begin position="1"/>
        <end position="38"/>
    </location>
</feature>
<evidence type="ECO:0000313" key="2">
    <source>
        <dbReference type="EnsemblPlants" id="OPUNC03G02080.1"/>
    </source>
</evidence>
<feature type="compositionally biased region" description="Basic and acidic residues" evidence="1">
    <location>
        <begin position="1"/>
        <end position="10"/>
    </location>
</feature>
<organism evidence="2">
    <name type="scientific">Oryza punctata</name>
    <name type="common">Red rice</name>
    <dbReference type="NCBI Taxonomy" id="4537"/>
    <lineage>
        <taxon>Eukaryota</taxon>
        <taxon>Viridiplantae</taxon>
        <taxon>Streptophyta</taxon>
        <taxon>Embryophyta</taxon>
        <taxon>Tracheophyta</taxon>
        <taxon>Spermatophyta</taxon>
        <taxon>Magnoliopsida</taxon>
        <taxon>Liliopsida</taxon>
        <taxon>Poales</taxon>
        <taxon>Poaceae</taxon>
        <taxon>BOP clade</taxon>
        <taxon>Oryzoideae</taxon>
        <taxon>Oryzeae</taxon>
        <taxon>Oryzinae</taxon>
        <taxon>Oryza</taxon>
    </lineage>
</organism>
<dbReference type="Gramene" id="OPUNC03G02080.1">
    <property type="protein sequence ID" value="OPUNC03G02080.1"/>
    <property type="gene ID" value="OPUNC03G02080"/>
</dbReference>
<dbReference type="Proteomes" id="UP000026962">
    <property type="component" value="Chromosome 3"/>
</dbReference>
<reference evidence="2" key="2">
    <citation type="submission" date="2018-05" db="EMBL/GenBank/DDBJ databases">
        <title>OpunRS2 (Oryza punctata Reference Sequence Version 2).</title>
        <authorList>
            <person name="Zhang J."/>
            <person name="Kudrna D."/>
            <person name="Lee S."/>
            <person name="Talag J."/>
            <person name="Welchert J."/>
            <person name="Wing R.A."/>
        </authorList>
    </citation>
    <scope>NUCLEOTIDE SEQUENCE [LARGE SCALE GENOMIC DNA]</scope>
</reference>
<sequence>MGRDGKEDVRNGCGGSSRTNDGDPARSCDGWGSAQAPAQAAVTEDVLTRMDAAEVAGRTTAPCLLAGWMGIGGGGGGGEQTDEEGSDASKWRGYV</sequence>
<reference evidence="2" key="1">
    <citation type="submission" date="2015-04" db="UniProtKB">
        <authorList>
            <consortium name="EnsemblPlants"/>
        </authorList>
    </citation>
    <scope>IDENTIFICATION</scope>
</reference>
<dbReference type="EnsemblPlants" id="OPUNC03G02080.1">
    <property type="protein sequence ID" value="OPUNC03G02080.1"/>
    <property type="gene ID" value="OPUNC03G02080"/>
</dbReference>
<name>A0A0E0K8A0_ORYPU</name>
<evidence type="ECO:0008006" key="4">
    <source>
        <dbReference type="Google" id="ProtNLM"/>
    </source>
</evidence>
<evidence type="ECO:0000256" key="1">
    <source>
        <dbReference type="SAM" id="MobiDB-lite"/>
    </source>
</evidence>
<accession>A0A0E0K8A0</accession>
<proteinExistence type="predicted"/>
<evidence type="ECO:0000313" key="3">
    <source>
        <dbReference type="Proteomes" id="UP000026962"/>
    </source>
</evidence>
<dbReference type="HOGENOM" id="CLU_2376492_0_0_1"/>